<comment type="caution">
    <text evidence="1">The sequence shown here is derived from an EMBL/GenBank/DDBJ whole genome shotgun (WGS) entry which is preliminary data.</text>
</comment>
<dbReference type="RefSeq" id="WP_102198708.1">
    <property type="nucleotide sequence ID" value="NZ_PNHQ01000002.1"/>
</dbReference>
<dbReference type="Proteomes" id="UP000235701">
    <property type="component" value="Unassembled WGS sequence"/>
</dbReference>
<protein>
    <submittedName>
        <fullName evidence="1">Uncharacterized protein</fullName>
    </submittedName>
</protein>
<reference evidence="1 2" key="1">
    <citation type="submission" date="2017-09" db="EMBL/GenBank/DDBJ databases">
        <title>Bacterial strain isolated from the female urinary microbiota.</title>
        <authorList>
            <person name="Thomas-White K."/>
            <person name="Kumar N."/>
            <person name="Forster S."/>
            <person name="Putonti C."/>
            <person name="Lawley T."/>
            <person name="Wolfe A.J."/>
        </authorList>
    </citation>
    <scope>NUCLEOTIDE SEQUENCE [LARGE SCALE GENOMIC DNA]</scope>
    <source>
        <strain evidence="1 2">UMB0240</strain>
    </source>
</reference>
<accession>A0A2N6UFU3</accession>
<gene>
    <name evidence="1" type="ORF">CJ191_01095</name>
</gene>
<dbReference type="EMBL" id="PNHQ01000002">
    <property type="protein sequence ID" value="PMC80433.1"/>
    <property type="molecule type" value="Genomic_DNA"/>
</dbReference>
<proteinExistence type="predicted"/>
<name>A0A2N6UFU3_9LACT</name>
<organism evidence="1 2">
    <name type="scientific">Aerococcus viridans</name>
    <dbReference type="NCBI Taxonomy" id="1377"/>
    <lineage>
        <taxon>Bacteria</taxon>
        <taxon>Bacillati</taxon>
        <taxon>Bacillota</taxon>
        <taxon>Bacilli</taxon>
        <taxon>Lactobacillales</taxon>
        <taxon>Aerococcaceae</taxon>
        <taxon>Aerococcus</taxon>
    </lineage>
</organism>
<evidence type="ECO:0000313" key="1">
    <source>
        <dbReference type="EMBL" id="PMC80433.1"/>
    </source>
</evidence>
<evidence type="ECO:0000313" key="2">
    <source>
        <dbReference type="Proteomes" id="UP000235701"/>
    </source>
</evidence>
<sequence length="90" mass="10463">MSKYETTTIKYFVVKEAESGVEEVLQFNDFNGSVYWYSDANSATKYDTKEQAEQMRQVQEMLGKFSNQKATYKVFVTNSETKEVKEETAE</sequence>
<dbReference type="AlphaFoldDB" id="A0A2N6UFU3"/>
<keyword evidence="2" id="KW-1185">Reference proteome</keyword>
<dbReference type="OrthoDB" id="9976809at2"/>